<dbReference type="EMBL" id="JAWDJW010010715">
    <property type="protein sequence ID" value="KAK3045368.1"/>
    <property type="molecule type" value="Genomic_DNA"/>
</dbReference>
<sequence>GLTPGTCSTLSAPDTPLPIPSTGLGAAPSNDDGTGIPVDEASLFGFGDFGSSGVYSTGPDFWNEAANVPKISLGDAPTPAWFNEMGFQANGQGMGWPAVGTGVGTEVPRQAQVQKKAVTIDVNRMID</sequence>
<gene>
    <name evidence="1" type="ORF">LTS18_013941</name>
</gene>
<organism evidence="1 2">
    <name type="scientific">Coniosporium uncinatum</name>
    <dbReference type="NCBI Taxonomy" id="93489"/>
    <lineage>
        <taxon>Eukaryota</taxon>
        <taxon>Fungi</taxon>
        <taxon>Dikarya</taxon>
        <taxon>Ascomycota</taxon>
        <taxon>Pezizomycotina</taxon>
        <taxon>Dothideomycetes</taxon>
        <taxon>Dothideomycetes incertae sedis</taxon>
        <taxon>Coniosporium</taxon>
    </lineage>
</organism>
<dbReference type="Proteomes" id="UP001186974">
    <property type="component" value="Unassembled WGS sequence"/>
</dbReference>
<keyword evidence="2" id="KW-1185">Reference proteome</keyword>
<reference evidence="1" key="1">
    <citation type="submission" date="2024-09" db="EMBL/GenBank/DDBJ databases">
        <title>Black Yeasts Isolated from many extreme environments.</title>
        <authorList>
            <person name="Coleine C."/>
            <person name="Stajich J.E."/>
            <person name="Selbmann L."/>
        </authorList>
    </citation>
    <scope>NUCLEOTIDE SEQUENCE</scope>
    <source>
        <strain evidence="1">CCFEE 5737</strain>
    </source>
</reference>
<feature type="non-terminal residue" evidence="1">
    <location>
        <position position="127"/>
    </location>
</feature>
<comment type="caution">
    <text evidence="1">The sequence shown here is derived from an EMBL/GenBank/DDBJ whole genome shotgun (WGS) entry which is preliminary data.</text>
</comment>
<feature type="non-terminal residue" evidence="1">
    <location>
        <position position="1"/>
    </location>
</feature>
<protein>
    <submittedName>
        <fullName evidence="1">Uncharacterized protein</fullName>
    </submittedName>
</protein>
<evidence type="ECO:0000313" key="1">
    <source>
        <dbReference type="EMBL" id="KAK3045368.1"/>
    </source>
</evidence>
<name>A0ACC3CVL3_9PEZI</name>
<accession>A0ACC3CVL3</accession>
<proteinExistence type="predicted"/>
<evidence type="ECO:0000313" key="2">
    <source>
        <dbReference type="Proteomes" id="UP001186974"/>
    </source>
</evidence>